<keyword evidence="2" id="KW-1185">Reference proteome</keyword>
<proteinExistence type="predicted"/>
<protein>
    <submittedName>
        <fullName evidence="1">Uncharacterized protein</fullName>
    </submittedName>
</protein>
<comment type="caution">
    <text evidence="1">The sequence shown here is derived from an EMBL/GenBank/DDBJ whole genome shotgun (WGS) entry which is preliminary data.</text>
</comment>
<name>A0A9W9ENR4_9EURO</name>
<dbReference type="RefSeq" id="XP_056469905.1">
    <property type="nucleotide sequence ID" value="XM_056622489.1"/>
</dbReference>
<reference evidence="1" key="1">
    <citation type="submission" date="2022-11" db="EMBL/GenBank/DDBJ databases">
        <authorList>
            <person name="Petersen C."/>
        </authorList>
    </citation>
    <scope>NUCLEOTIDE SEQUENCE</scope>
    <source>
        <strain evidence="1">IBT 30761</strain>
    </source>
</reference>
<accession>A0A9W9ENR4</accession>
<reference evidence="1" key="2">
    <citation type="journal article" date="2023" name="IMA Fungus">
        <title>Comparative genomic study of the Penicillium genus elucidates a diverse pangenome and 15 lateral gene transfer events.</title>
        <authorList>
            <person name="Petersen C."/>
            <person name="Sorensen T."/>
            <person name="Nielsen M.R."/>
            <person name="Sondergaard T.E."/>
            <person name="Sorensen J.L."/>
            <person name="Fitzpatrick D.A."/>
            <person name="Frisvad J.C."/>
            <person name="Nielsen K.L."/>
        </authorList>
    </citation>
    <scope>NUCLEOTIDE SEQUENCE</scope>
    <source>
        <strain evidence="1">IBT 30761</strain>
    </source>
</reference>
<dbReference type="GeneID" id="81361468"/>
<gene>
    <name evidence="1" type="ORF">N7532_009998</name>
</gene>
<dbReference type="OrthoDB" id="4366460at2759"/>
<organism evidence="1 2">
    <name type="scientific">Penicillium argentinense</name>
    <dbReference type="NCBI Taxonomy" id="1131581"/>
    <lineage>
        <taxon>Eukaryota</taxon>
        <taxon>Fungi</taxon>
        <taxon>Dikarya</taxon>
        <taxon>Ascomycota</taxon>
        <taxon>Pezizomycotina</taxon>
        <taxon>Eurotiomycetes</taxon>
        <taxon>Eurotiomycetidae</taxon>
        <taxon>Eurotiales</taxon>
        <taxon>Aspergillaceae</taxon>
        <taxon>Penicillium</taxon>
    </lineage>
</organism>
<evidence type="ECO:0000313" key="2">
    <source>
        <dbReference type="Proteomes" id="UP001149074"/>
    </source>
</evidence>
<dbReference type="EMBL" id="JAPQKI010000010">
    <property type="protein sequence ID" value="KAJ5085227.1"/>
    <property type="molecule type" value="Genomic_DNA"/>
</dbReference>
<dbReference type="Proteomes" id="UP001149074">
    <property type="component" value="Unassembled WGS sequence"/>
</dbReference>
<dbReference type="AlphaFoldDB" id="A0A9W9ENR4"/>
<evidence type="ECO:0000313" key="1">
    <source>
        <dbReference type="EMBL" id="KAJ5085227.1"/>
    </source>
</evidence>
<sequence>MAKHFTDLVDSVGGLSLADRTIELTGSTSHCPNPTPQAFVEAIRTLIRSLEATSALAQKVETLVRSTHTPSGEGIVELSSLRRRATALSRITETFSDATERYIIAYIASLAGPGTLVQKMLSHFTETLKSITRDIINNTSDDSNVLRETLEMCYGQALHTSGSLHSDNYFIPLGEARLEWPYDPDFESEDYYEHENRLDIDDNYAEAFRVRCERESKKEEQQREEWIRFWAQALTQLIQAGLHDLYPEFADPAAMGSWTKRVGFLRSGWSTEHTTTQLDIQRAVGMARACFKSFNAPDVALLLLSFKNRKLRAPATKVQERQRSLNDYGPDEVQPYMKIAETLESKVRDDLKVLKLLPSDSQLLEEVFECS</sequence>